<comment type="caution">
    <text evidence="1">The sequence shown here is derived from an EMBL/GenBank/DDBJ whole genome shotgun (WGS) entry which is preliminary data.</text>
</comment>
<dbReference type="EMBL" id="CM042016">
    <property type="protein sequence ID" value="KAI3698698.1"/>
    <property type="molecule type" value="Genomic_DNA"/>
</dbReference>
<keyword evidence="2" id="KW-1185">Reference proteome</keyword>
<dbReference type="Proteomes" id="UP001055811">
    <property type="component" value="Linkage Group LG08"/>
</dbReference>
<protein>
    <submittedName>
        <fullName evidence="1">Uncharacterized protein</fullName>
    </submittedName>
</protein>
<organism evidence="1 2">
    <name type="scientific">Cichorium intybus</name>
    <name type="common">Chicory</name>
    <dbReference type="NCBI Taxonomy" id="13427"/>
    <lineage>
        <taxon>Eukaryota</taxon>
        <taxon>Viridiplantae</taxon>
        <taxon>Streptophyta</taxon>
        <taxon>Embryophyta</taxon>
        <taxon>Tracheophyta</taxon>
        <taxon>Spermatophyta</taxon>
        <taxon>Magnoliopsida</taxon>
        <taxon>eudicotyledons</taxon>
        <taxon>Gunneridae</taxon>
        <taxon>Pentapetalae</taxon>
        <taxon>asterids</taxon>
        <taxon>campanulids</taxon>
        <taxon>Asterales</taxon>
        <taxon>Asteraceae</taxon>
        <taxon>Cichorioideae</taxon>
        <taxon>Cichorieae</taxon>
        <taxon>Cichoriinae</taxon>
        <taxon>Cichorium</taxon>
    </lineage>
</organism>
<proteinExistence type="predicted"/>
<reference evidence="2" key="1">
    <citation type="journal article" date="2022" name="Mol. Ecol. Resour.">
        <title>The genomes of chicory, endive, great burdock and yacon provide insights into Asteraceae palaeo-polyploidization history and plant inulin production.</title>
        <authorList>
            <person name="Fan W."/>
            <person name="Wang S."/>
            <person name="Wang H."/>
            <person name="Wang A."/>
            <person name="Jiang F."/>
            <person name="Liu H."/>
            <person name="Zhao H."/>
            <person name="Xu D."/>
            <person name="Zhang Y."/>
        </authorList>
    </citation>
    <scope>NUCLEOTIDE SEQUENCE [LARGE SCALE GENOMIC DNA]</scope>
    <source>
        <strain evidence="2">cv. Punajuju</strain>
    </source>
</reference>
<reference evidence="1 2" key="2">
    <citation type="journal article" date="2022" name="Mol. Ecol. Resour.">
        <title>The genomes of chicory, endive, great burdock and yacon provide insights into Asteraceae paleo-polyploidization history and plant inulin production.</title>
        <authorList>
            <person name="Fan W."/>
            <person name="Wang S."/>
            <person name="Wang H."/>
            <person name="Wang A."/>
            <person name="Jiang F."/>
            <person name="Liu H."/>
            <person name="Zhao H."/>
            <person name="Xu D."/>
            <person name="Zhang Y."/>
        </authorList>
    </citation>
    <scope>NUCLEOTIDE SEQUENCE [LARGE SCALE GENOMIC DNA]</scope>
    <source>
        <strain evidence="2">cv. Punajuju</strain>
        <tissue evidence="1">Leaves</tissue>
    </source>
</reference>
<evidence type="ECO:0000313" key="2">
    <source>
        <dbReference type="Proteomes" id="UP001055811"/>
    </source>
</evidence>
<accession>A0ACB8ZM37</accession>
<sequence>MASTQRATLRTCELHWILVWHWIDPDLIIGLYYSAIEVMIILACLNYLIRVKVKELIVDYKRKIRVEKKELHGRLSQIDKLVDDGVLSLFGKLVMEVLTLFGKIFGLGISISCFGFVDFLLKLDQDYSIKDRWMGMEWYWNWSRLVDRWVILNQFIELEGILQGFQPSLDIDM</sequence>
<gene>
    <name evidence="1" type="ORF">L2E82_42435</name>
</gene>
<name>A0ACB8ZM37_CICIN</name>
<evidence type="ECO:0000313" key="1">
    <source>
        <dbReference type="EMBL" id="KAI3698698.1"/>
    </source>
</evidence>